<dbReference type="AlphaFoldDB" id="A0A8T0D8Q2"/>
<dbReference type="InterPro" id="IPR011009">
    <property type="entry name" value="Kinase-like_dom_sf"/>
</dbReference>
<proteinExistence type="predicted"/>
<gene>
    <name evidence="2" type="ORF">P879_11931</name>
</gene>
<feature type="compositionally biased region" description="Polar residues" evidence="1">
    <location>
        <begin position="462"/>
        <end position="472"/>
    </location>
</feature>
<feature type="region of interest" description="Disordered" evidence="1">
    <location>
        <begin position="441"/>
        <end position="498"/>
    </location>
</feature>
<dbReference type="OrthoDB" id="4062651at2759"/>
<reference evidence="2 3" key="1">
    <citation type="submission" date="2019-07" db="EMBL/GenBank/DDBJ databases">
        <title>Annotation for the trematode Paragonimus westermani.</title>
        <authorList>
            <person name="Choi Y.-J."/>
        </authorList>
    </citation>
    <scope>NUCLEOTIDE SEQUENCE [LARGE SCALE GENOMIC DNA]</scope>
    <source>
        <strain evidence="2">180907_Pwestermani</strain>
    </source>
</reference>
<sequence>MKWLVVGLEARLRASLKRFFCNGHSGSRKTKPNTNTIPTTSNRALYGSHCPKCNTFESDGRWADEESSSLGLEEYRSNSLSRRNHSKNTCHSSKRMRTHDLWTSAPKVNWKKSSKDLPKSDVNINTEPNVSCQYQDAYSQAEFEDLTDLEKARKTEDVEHGVVQRPHMINAPSEPTVFSYSDGLQSNPEESTQHCLNSFLQNLPIEPTKDNMAVVTRHCSNPLMFNHTRSFQQQLTDEADEKCTYACDACFRHTNSSTGCLSHTADCVAQWPFDAHVHPHTALLEDAVELRHKFVSVEVMEDRRSFYESPHTSIPRTVRNCATHQDETQPLSFDERRLNNELCIPSTLSHFRVPLHTIIKPTKECGDVCQLFVAPHETSDCMKSAYVTKSPLCPAACSVVITNELSNSLWQYSTQPTSNRPRCSSDRLHTPIALKGQNVTRPCVLGEHDPATDSLGDRRVSGPQSGKQSGATGQWGPRLSRLKSSFKRNSRPNMAYSLTDKLPAGKNVVRHPEDPQMIHHNCTLLPKDATSQFSEKSDHSSKNYVLFPRSTSDVGDPSKLMRLDQSIDRNSASSSLAYTLVQSSKRSSQTVVKRSASRSPSEVRKSHKEGGGALPATKDPNLCPTGKHLDVKKDKPCICILVKRMVVAQSKPLLYSWHIKLRKTISGLRLSGPGVMKHPDGALEIDYRAGTPSSCSLRSNIPTLPNYKLARPTRVVRGGQGTVAWVTNVTTGHFYALKFKQRDGRSDSTWAIECREAKLLRHARHDFIVR</sequence>
<keyword evidence="3" id="KW-1185">Reference proteome</keyword>
<comment type="caution">
    <text evidence="2">The sequence shown here is derived from an EMBL/GenBank/DDBJ whole genome shotgun (WGS) entry which is preliminary data.</text>
</comment>
<evidence type="ECO:0000313" key="2">
    <source>
        <dbReference type="EMBL" id="KAF8563334.1"/>
    </source>
</evidence>
<feature type="compositionally biased region" description="Basic residues" evidence="1">
    <location>
        <begin position="480"/>
        <end position="490"/>
    </location>
</feature>
<dbReference type="EMBL" id="JTDF01012319">
    <property type="protein sequence ID" value="KAF8563334.1"/>
    <property type="molecule type" value="Genomic_DNA"/>
</dbReference>
<evidence type="ECO:0008006" key="4">
    <source>
        <dbReference type="Google" id="ProtNLM"/>
    </source>
</evidence>
<evidence type="ECO:0000313" key="3">
    <source>
        <dbReference type="Proteomes" id="UP000699462"/>
    </source>
</evidence>
<protein>
    <recommendedName>
        <fullName evidence="4">Protein kinase domain-containing protein</fullName>
    </recommendedName>
</protein>
<feature type="compositionally biased region" description="Basic and acidic residues" evidence="1">
    <location>
        <begin position="601"/>
        <end position="610"/>
    </location>
</feature>
<feature type="region of interest" description="Disordered" evidence="1">
    <location>
        <begin position="587"/>
        <end position="623"/>
    </location>
</feature>
<feature type="compositionally biased region" description="Polar residues" evidence="1">
    <location>
        <begin position="587"/>
        <end position="600"/>
    </location>
</feature>
<accession>A0A8T0D8Q2</accession>
<feature type="region of interest" description="Disordered" evidence="1">
    <location>
        <begin position="73"/>
        <end position="98"/>
    </location>
</feature>
<organism evidence="2 3">
    <name type="scientific">Paragonimus westermani</name>
    <dbReference type="NCBI Taxonomy" id="34504"/>
    <lineage>
        <taxon>Eukaryota</taxon>
        <taxon>Metazoa</taxon>
        <taxon>Spiralia</taxon>
        <taxon>Lophotrochozoa</taxon>
        <taxon>Platyhelminthes</taxon>
        <taxon>Trematoda</taxon>
        <taxon>Digenea</taxon>
        <taxon>Plagiorchiida</taxon>
        <taxon>Troglotremata</taxon>
        <taxon>Troglotrematidae</taxon>
        <taxon>Paragonimus</taxon>
    </lineage>
</organism>
<name>A0A8T0D8Q2_9TREM</name>
<feature type="compositionally biased region" description="Basic and acidic residues" evidence="1">
    <location>
        <begin position="446"/>
        <end position="460"/>
    </location>
</feature>
<feature type="compositionally biased region" description="Basic residues" evidence="1">
    <location>
        <begin position="82"/>
        <end position="97"/>
    </location>
</feature>
<dbReference type="Proteomes" id="UP000699462">
    <property type="component" value="Unassembled WGS sequence"/>
</dbReference>
<evidence type="ECO:0000256" key="1">
    <source>
        <dbReference type="SAM" id="MobiDB-lite"/>
    </source>
</evidence>
<dbReference type="SUPFAM" id="SSF56112">
    <property type="entry name" value="Protein kinase-like (PK-like)"/>
    <property type="match status" value="1"/>
</dbReference>